<keyword evidence="7" id="KW-1185">Reference proteome</keyword>
<dbReference type="InterPro" id="IPR018060">
    <property type="entry name" value="HTH_AraC"/>
</dbReference>
<comment type="caution">
    <text evidence="5">The sequence shown here is derived from an EMBL/GenBank/DDBJ whole genome shotgun (WGS) entry which is preliminary data.</text>
</comment>
<dbReference type="PROSITE" id="PS01124">
    <property type="entry name" value="HTH_ARAC_FAMILY_2"/>
    <property type="match status" value="1"/>
</dbReference>
<dbReference type="Proteomes" id="UP000261166">
    <property type="component" value="Unassembled WGS sequence"/>
</dbReference>
<dbReference type="GO" id="GO:0003700">
    <property type="term" value="F:DNA-binding transcription factor activity"/>
    <property type="evidence" value="ECO:0007669"/>
    <property type="project" value="InterPro"/>
</dbReference>
<dbReference type="EMBL" id="QVLU01000006">
    <property type="protein sequence ID" value="RGE72433.1"/>
    <property type="molecule type" value="Genomic_DNA"/>
</dbReference>
<dbReference type="InterPro" id="IPR014710">
    <property type="entry name" value="RmlC-like_jellyroll"/>
</dbReference>
<evidence type="ECO:0000313" key="8">
    <source>
        <dbReference type="Proteomes" id="UP000261166"/>
    </source>
</evidence>
<dbReference type="PROSITE" id="PS00041">
    <property type="entry name" value="HTH_ARAC_FAMILY_1"/>
    <property type="match status" value="1"/>
</dbReference>
<keyword evidence="2" id="KW-0238">DNA-binding</keyword>
<dbReference type="SMART" id="SM00342">
    <property type="entry name" value="HTH_ARAC"/>
    <property type="match status" value="1"/>
</dbReference>
<dbReference type="InterPro" id="IPR020449">
    <property type="entry name" value="Tscrpt_reg_AraC-type_HTH"/>
</dbReference>
<evidence type="ECO:0000313" key="5">
    <source>
        <dbReference type="EMBL" id="RGE59155.1"/>
    </source>
</evidence>
<sequence>MSMNHEEIEEMLIPLRDYEKSCREIYLANPEAFRNVVWNWEEFKERFRATDHSGYALGEEPPVFMGNLLTEQDCFENESIEAAVILHDRYAPPFYHNLKFIKIVYALRGGCRFFVQDKTQDRETVLNEGDFVIIPPEMNQAVFTGEEDAVTVNIILKRSTFGDSFYSLLLENDSISDFFWQMLYSKGSNRALVVRCGKDERLRSIVLDMCGEGLFCRKSAPAGGNLMMKGYVMLLFGWTLKAHQQKMEEVGSISASEAVLPVMIRYIRENYTTVTLTSVAKHFGKSEGYLSRYIRRETGKTFRFLLKEFRMKQAANMIENSTCNMEEVAEAIGYSDISCFYRNFKESFGCTPQQYRNKRNRVSL</sequence>
<dbReference type="AlphaFoldDB" id="A0A3E3I328"/>
<feature type="domain" description="HTH araC/xylS-type" evidence="4">
    <location>
        <begin position="261"/>
        <end position="358"/>
    </location>
</feature>
<dbReference type="GO" id="GO:0043565">
    <property type="term" value="F:sequence-specific DNA binding"/>
    <property type="evidence" value="ECO:0007669"/>
    <property type="project" value="InterPro"/>
</dbReference>
<protein>
    <submittedName>
        <fullName evidence="5">AraC family transcriptional regulator</fullName>
    </submittedName>
</protein>
<keyword evidence="3" id="KW-0804">Transcription</keyword>
<dbReference type="Pfam" id="PF12833">
    <property type="entry name" value="HTH_18"/>
    <property type="match status" value="1"/>
</dbReference>
<organism evidence="5 7">
    <name type="scientific">Eisenbergiella massiliensis</name>
    <dbReference type="NCBI Taxonomy" id="1720294"/>
    <lineage>
        <taxon>Bacteria</taxon>
        <taxon>Bacillati</taxon>
        <taxon>Bacillota</taxon>
        <taxon>Clostridia</taxon>
        <taxon>Lachnospirales</taxon>
        <taxon>Lachnospiraceae</taxon>
        <taxon>Eisenbergiella</taxon>
    </lineage>
</organism>
<evidence type="ECO:0000256" key="2">
    <source>
        <dbReference type="ARBA" id="ARBA00023125"/>
    </source>
</evidence>
<dbReference type="OrthoDB" id="2562023at2"/>
<gene>
    <name evidence="6" type="ORF">DWY69_08775</name>
    <name evidence="5" type="ORF">DXC51_14345</name>
</gene>
<dbReference type="PANTHER" id="PTHR43280:SF28">
    <property type="entry name" value="HTH-TYPE TRANSCRIPTIONAL ACTIVATOR RHAS"/>
    <property type="match status" value="1"/>
</dbReference>
<dbReference type="EMBL" id="QVLV01000009">
    <property type="protein sequence ID" value="RGE59155.1"/>
    <property type="molecule type" value="Genomic_DNA"/>
</dbReference>
<dbReference type="Gene3D" id="2.60.120.10">
    <property type="entry name" value="Jelly Rolls"/>
    <property type="match status" value="1"/>
</dbReference>
<dbReference type="InterPro" id="IPR018062">
    <property type="entry name" value="HTH_AraC-typ_CS"/>
</dbReference>
<dbReference type="SUPFAM" id="SSF46689">
    <property type="entry name" value="Homeodomain-like"/>
    <property type="match status" value="1"/>
</dbReference>
<evidence type="ECO:0000313" key="6">
    <source>
        <dbReference type="EMBL" id="RGE72433.1"/>
    </source>
</evidence>
<evidence type="ECO:0000259" key="4">
    <source>
        <dbReference type="PROSITE" id="PS01124"/>
    </source>
</evidence>
<evidence type="ECO:0000313" key="7">
    <source>
        <dbReference type="Proteomes" id="UP000260812"/>
    </source>
</evidence>
<dbReference type="Proteomes" id="UP000260812">
    <property type="component" value="Unassembled WGS sequence"/>
</dbReference>
<dbReference type="Gene3D" id="1.10.10.60">
    <property type="entry name" value="Homeodomain-like"/>
    <property type="match status" value="2"/>
</dbReference>
<evidence type="ECO:0000256" key="3">
    <source>
        <dbReference type="ARBA" id="ARBA00023163"/>
    </source>
</evidence>
<proteinExistence type="predicted"/>
<keyword evidence="1" id="KW-0805">Transcription regulation</keyword>
<reference evidence="5 8" key="1">
    <citation type="submission" date="2018-08" db="EMBL/GenBank/DDBJ databases">
        <title>A genome reference for cultivated species of the human gut microbiota.</title>
        <authorList>
            <person name="Zou Y."/>
            <person name="Xue W."/>
            <person name="Luo G."/>
        </authorList>
    </citation>
    <scope>NUCLEOTIDE SEQUENCE [LARGE SCALE GENOMIC DNA]</scope>
    <source>
        <strain evidence="6 8">AF26-4BH</strain>
        <strain evidence="5">TF05-5AC</strain>
    </source>
</reference>
<dbReference type="SUPFAM" id="SSF51182">
    <property type="entry name" value="RmlC-like cupins"/>
    <property type="match status" value="1"/>
</dbReference>
<name>A0A3E3I328_9FIRM</name>
<dbReference type="PRINTS" id="PR00032">
    <property type="entry name" value="HTHARAC"/>
</dbReference>
<dbReference type="InterPro" id="IPR011051">
    <property type="entry name" value="RmlC_Cupin_sf"/>
</dbReference>
<accession>A0A3E3I328</accession>
<dbReference type="PANTHER" id="PTHR43280">
    <property type="entry name" value="ARAC-FAMILY TRANSCRIPTIONAL REGULATOR"/>
    <property type="match status" value="1"/>
</dbReference>
<evidence type="ECO:0000256" key="1">
    <source>
        <dbReference type="ARBA" id="ARBA00023015"/>
    </source>
</evidence>
<dbReference type="InterPro" id="IPR009057">
    <property type="entry name" value="Homeodomain-like_sf"/>
</dbReference>